<proteinExistence type="inferred from homology"/>
<dbReference type="RefSeq" id="WP_185673159.1">
    <property type="nucleotide sequence ID" value="NZ_JACJVP010000070.1"/>
</dbReference>
<dbReference type="SUPFAM" id="SSF50249">
    <property type="entry name" value="Nucleic acid-binding proteins"/>
    <property type="match status" value="1"/>
</dbReference>
<dbReference type="InterPro" id="IPR012340">
    <property type="entry name" value="NA-bd_OB-fold"/>
</dbReference>
<evidence type="ECO:0000256" key="7">
    <source>
        <dbReference type="HAMAP-Rule" id="MF_00201"/>
    </source>
</evidence>
<evidence type="ECO:0000256" key="1">
    <source>
        <dbReference type="ARBA" id="ARBA00007452"/>
    </source>
</evidence>
<accession>A0A7X0RX51</accession>
<dbReference type="PANTHER" id="PTHR33991">
    <property type="entry name" value="DNA REPAIR PROTEIN RECO"/>
    <property type="match status" value="1"/>
</dbReference>
<evidence type="ECO:0000256" key="6">
    <source>
        <dbReference type="ARBA" id="ARBA00033409"/>
    </source>
</evidence>
<evidence type="ECO:0000259" key="8">
    <source>
        <dbReference type="Pfam" id="PF11967"/>
    </source>
</evidence>
<dbReference type="AlphaFoldDB" id="A0A7X0RX51"/>
<comment type="function">
    <text evidence="7">Involved in DNA repair and RecF pathway recombination.</text>
</comment>
<dbReference type="GO" id="GO:0006310">
    <property type="term" value="P:DNA recombination"/>
    <property type="evidence" value="ECO:0007669"/>
    <property type="project" value="UniProtKB-UniRule"/>
</dbReference>
<keyword evidence="3 7" id="KW-0227">DNA damage</keyword>
<dbReference type="PANTHER" id="PTHR33991:SF1">
    <property type="entry name" value="DNA REPAIR PROTEIN RECO"/>
    <property type="match status" value="1"/>
</dbReference>
<keyword evidence="4 7" id="KW-0233">DNA recombination</keyword>
<evidence type="ECO:0000313" key="9">
    <source>
        <dbReference type="EMBL" id="MBB6675303.1"/>
    </source>
</evidence>
<evidence type="ECO:0000256" key="4">
    <source>
        <dbReference type="ARBA" id="ARBA00023172"/>
    </source>
</evidence>
<dbReference type="InterPro" id="IPR042242">
    <property type="entry name" value="RecO_C"/>
</dbReference>
<dbReference type="SUPFAM" id="SSF57863">
    <property type="entry name" value="ArfGap/RecO-like zinc finger"/>
    <property type="match status" value="1"/>
</dbReference>
<feature type="domain" description="DNA replication/recombination mediator RecO N-terminal" evidence="8">
    <location>
        <begin position="1"/>
        <end position="78"/>
    </location>
</feature>
<dbReference type="InterPro" id="IPR003717">
    <property type="entry name" value="RecO"/>
</dbReference>
<protein>
    <recommendedName>
        <fullName evidence="2 7">DNA repair protein RecO</fullName>
    </recommendedName>
    <alternativeName>
        <fullName evidence="6 7">Recombination protein O</fullName>
    </alternativeName>
</protein>
<dbReference type="EMBL" id="JACJVP010000070">
    <property type="protein sequence ID" value="MBB6675303.1"/>
    <property type="molecule type" value="Genomic_DNA"/>
</dbReference>
<evidence type="ECO:0000256" key="2">
    <source>
        <dbReference type="ARBA" id="ARBA00021310"/>
    </source>
</evidence>
<dbReference type="Pfam" id="PF11967">
    <property type="entry name" value="RecO_N"/>
    <property type="match status" value="1"/>
</dbReference>
<sequence>MLYRMEGIVIRSTDYGEGNKIITIFTPSHGKQGIVVRGARKPKSRYASLAQLFTLGDFSFYKTGQLGTLNSGEIVESFRGLREGLDAAAYAAYMVELCDRAVQDEDAGGYLYYQLKAAMTAIAEGKDPQILARIFEMKIVRAAGYAPVLDECVNCGRTEGPFRFSPAGGGALCRNCVYRDPTAIELEEPVWKLLRVFSAMDMRRLGNIAVKESSAQQLKTAMRRWFDHHLALNLKSRHFLDQWERGGDFFKPVT</sequence>
<gene>
    <name evidence="7 9" type="primary">recO</name>
    <name evidence="9" type="ORF">H7C19_32060</name>
</gene>
<comment type="similarity">
    <text evidence="1 7">Belongs to the RecO family.</text>
</comment>
<evidence type="ECO:0000313" key="10">
    <source>
        <dbReference type="Proteomes" id="UP000547209"/>
    </source>
</evidence>
<keyword evidence="10" id="KW-1185">Reference proteome</keyword>
<name>A0A7X0RX51_9BACL</name>
<dbReference type="NCBIfam" id="TIGR00613">
    <property type="entry name" value="reco"/>
    <property type="match status" value="1"/>
</dbReference>
<evidence type="ECO:0000256" key="3">
    <source>
        <dbReference type="ARBA" id="ARBA00022763"/>
    </source>
</evidence>
<dbReference type="Proteomes" id="UP000547209">
    <property type="component" value="Unassembled WGS sequence"/>
</dbReference>
<comment type="caution">
    <text evidence="9">The sequence shown here is derived from an EMBL/GenBank/DDBJ whole genome shotgun (WGS) entry which is preliminary data.</text>
</comment>
<dbReference type="GO" id="GO:0043590">
    <property type="term" value="C:bacterial nucleoid"/>
    <property type="evidence" value="ECO:0007669"/>
    <property type="project" value="TreeGrafter"/>
</dbReference>
<organism evidence="9 10">
    <name type="scientific">Cohnella nanjingensis</name>
    <dbReference type="NCBI Taxonomy" id="1387779"/>
    <lineage>
        <taxon>Bacteria</taxon>
        <taxon>Bacillati</taxon>
        <taxon>Bacillota</taxon>
        <taxon>Bacilli</taxon>
        <taxon>Bacillales</taxon>
        <taxon>Paenibacillaceae</taxon>
        <taxon>Cohnella</taxon>
    </lineage>
</organism>
<dbReference type="Pfam" id="PF02565">
    <property type="entry name" value="RecO_C"/>
    <property type="match status" value="1"/>
</dbReference>
<evidence type="ECO:0000256" key="5">
    <source>
        <dbReference type="ARBA" id="ARBA00023204"/>
    </source>
</evidence>
<dbReference type="InterPro" id="IPR037278">
    <property type="entry name" value="ARFGAP/RecO"/>
</dbReference>
<keyword evidence="5 7" id="KW-0234">DNA repair</keyword>
<reference evidence="9 10" key="1">
    <citation type="submission" date="2020-08" db="EMBL/GenBank/DDBJ databases">
        <title>Cohnella phylogeny.</title>
        <authorList>
            <person name="Dunlap C."/>
        </authorList>
    </citation>
    <scope>NUCLEOTIDE SEQUENCE [LARGE SCALE GENOMIC DNA]</scope>
    <source>
        <strain evidence="9 10">DSM 28246</strain>
    </source>
</reference>
<dbReference type="Gene3D" id="1.20.1440.120">
    <property type="entry name" value="Recombination protein O, C-terminal domain"/>
    <property type="match status" value="1"/>
</dbReference>
<dbReference type="GO" id="GO:0006302">
    <property type="term" value="P:double-strand break repair"/>
    <property type="evidence" value="ECO:0007669"/>
    <property type="project" value="TreeGrafter"/>
</dbReference>
<dbReference type="HAMAP" id="MF_00201">
    <property type="entry name" value="RecO"/>
    <property type="match status" value="1"/>
</dbReference>
<dbReference type="InterPro" id="IPR022572">
    <property type="entry name" value="DNA_rep/recomb_RecO_N"/>
</dbReference>
<dbReference type="Gene3D" id="2.40.50.140">
    <property type="entry name" value="Nucleic acid-binding proteins"/>
    <property type="match status" value="1"/>
</dbReference>